<feature type="transmembrane region" description="Helical" evidence="1">
    <location>
        <begin position="73"/>
        <end position="93"/>
    </location>
</feature>
<feature type="transmembrane region" description="Helical" evidence="1">
    <location>
        <begin position="99"/>
        <end position="119"/>
    </location>
</feature>
<dbReference type="AlphaFoldDB" id="A0A813L8C3"/>
<organism evidence="2 3">
    <name type="scientific">Polarella glacialis</name>
    <name type="common">Dinoflagellate</name>
    <dbReference type="NCBI Taxonomy" id="89957"/>
    <lineage>
        <taxon>Eukaryota</taxon>
        <taxon>Sar</taxon>
        <taxon>Alveolata</taxon>
        <taxon>Dinophyceae</taxon>
        <taxon>Suessiales</taxon>
        <taxon>Suessiaceae</taxon>
        <taxon>Polarella</taxon>
    </lineage>
</organism>
<name>A0A813L8C3_POLGL</name>
<comment type="caution">
    <text evidence="2">The sequence shown here is derived from an EMBL/GenBank/DDBJ whole genome shotgun (WGS) entry which is preliminary data.</text>
</comment>
<feature type="transmembrane region" description="Helical" evidence="1">
    <location>
        <begin position="139"/>
        <end position="157"/>
    </location>
</feature>
<feature type="transmembrane region" description="Helical" evidence="1">
    <location>
        <begin position="399"/>
        <end position="423"/>
    </location>
</feature>
<feature type="transmembrane region" description="Helical" evidence="1">
    <location>
        <begin position="12"/>
        <end position="34"/>
    </location>
</feature>
<keyword evidence="1" id="KW-1133">Transmembrane helix</keyword>
<keyword evidence="1" id="KW-0472">Membrane</keyword>
<dbReference type="EMBL" id="CAJNNW010034133">
    <property type="protein sequence ID" value="CAE8721692.1"/>
    <property type="molecule type" value="Genomic_DNA"/>
</dbReference>
<gene>
    <name evidence="2" type="ORF">PGLA2088_LOCUS42077</name>
</gene>
<sequence length="433" mass="45958">MLRNVLEPGPLVVFLGHFIYLLPHYYLLNALILAGRDKAEWTLRNAVLRSQVASGLLEVLWSAYCPKGLPHGVCAAAAGLCALLQGLHTFVAFTASPDVYHSSLAFALQLTMLVQLIPIAQIGTNHTLQRRMSPARYRILGWLTCVVLAVSVLLSPGFGSLQVALGCSVAPFVVMAGVLLSASCSLDGAAKLSEAEPSKSEARRGLDDLRTGPATTGLFVVLGCGFGTIGEALTDMAITLSIRRSLQAGQQDLALTNQLVICLSMTLAYISETMTDANSSSKKGTAFILAWAACQCVRVLALRHLDSASFGTLVLAGMVFVDKYTGPLGAAALDMALLQLLETSGPGPLSGGSEVEGSGRSARGIPATFLWTLRMTTSRMERPICQLVLLNTAGVRVELLSCVFTFLTFVGVGVVAIFGRHWLSGSAQREKDD</sequence>
<protein>
    <submittedName>
        <fullName evidence="2">Uncharacterized protein</fullName>
    </submittedName>
</protein>
<evidence type="ECO:0000313" key="3">
    <source>
        <dbReference type="Proteomes" id="UP000626109"/>
    </source>
</evidence>
<evidence type="ECO:0000256" key="1">
    <source>
        <dbReference type="SAM" id="Phobius"/>
    </source>
</evidence>
<dbReference type="Proteomes" id="UP000626109">
    <property type="component" value="Unassembled WGS sequence"/>
</dbReference>
<evidence type="ECO:0000313" key="2">
    <source>
        <dbReference type="EMBL" id="CAE8721692.1"/>
    </source>
</evidence>
<reference evidence="2" key="1">
    <citation type="submission" date="2021-02" db="EMBL/GenBank/DDBJ databases">
        <authorList>
            <person name="Dougan E. K."/>
            <person name="Rhodes N."/>
            <person name="Thang M."/>
            <person name="Chan C."/>
        </authorList>
    </citation>
    <scope>NUCLEOTIDE SEQUENCE</scope>
</reference>
<keyword evidence="1" id="KW-0812">Transmembrane</keyword>
<proteinExistence type="predicted"/>
<accession>A0A813L8C3</accession>